<dbReference type="Proteomes" id="UP000462931">
    <property type="component" value="Unassembled WGS sequence"/>
</dbReference>
<proteinExistence type="predicted"/>
<organism evidence="1 2">
    <name type="scientific">Pedobacter puniceum</name>
    <dbReference type="NCBI Taxonomy" id="2666136"/>
    <lineage>
        <taxon>Bacteria</taxon>
        <taxon>Pseudomonadati</taxon>
        <taxon>Bacteroidota</taxon>
        <taxon>Sphingobacteriia</taxon>
        <taxon>Sphingobacteriales</taxon>
        <taxon>Sphingobacteriaceae</taxon>
        <taxon>Pedobacter</taxon>
    </lineage>
</organism>
<sequence length="125" mass="14604">MNRDEFLLHYRPAIVIENPESIAEDLSKFQNFTLRAVLKLQNDVLVRICTDFLQKNYKNFSQQQSLDKVKLLQQALKSNIQLKTMLFGVIAGFLTSEELDFYLQNASEINKRLSAFIFKRVSEQL</sequence>
<dbReference type="AlphaFoldDB" id="A0A7K0FLL0"/>
<dbReference type="EMBL" id="WKJI01000001">
    <property type="protein sequence ID" value="MRX46285.1"/>
    <property type="molecule type" value="Genomic_DNA"/>
</dbReference>
<comment type="caution">
    <text evidence="1">The sequence shown here is derived from an EMBL/GenBank/DDBJ whole genome shotgun (WGS) entry which is preliminary data.</text>
</comment>
<protein>
    <recommendedName>
        <fullName evidence="3">Glyoxalase</fullName>
    </recommendedName>
</protein>
<gene>
    <name evidence="1" type="ORF">GJJ64_03695</name>
</gene>
<evidence type="ECO:0008006" key="3">
    <source>
        <dbReference type="Google" id="ProtNLM"/>
    </source>
</evidence>
<name>A0A7K0FLL0_9SPHI</name>
<keyword evidence="2" id="KW-1185">Reference proteome</keyword>
<accession>A0A7K0FLL0</accession>
<dbReference type="RefSeq" id="WP_154286398.1">
    <property type="nucleotide sequence ID" value="NZ_WKJI01000001.1"/>
</dbReference>
<evidence type="ECO:0000313" key="1">
    <source>
        <dbReference type="EMBL" id="MRX46285.1"/>
    </source>
</evidence>
<reference evidence="1 2" key="1">
    <citation type="submission" date="2019-11" db="EMBL/GenBank/DDBJ databases">
        <authorList>
            <person name="Cheng Q."/>
            <person name="Yang Z."/>
        </authorList>
    </citation>
    <scope>NUCLEOTIDE SEQUENCE [LARGE SCALE GENOMIC DNA]</scope>
    <source>
        <strain evidence="1 2">HX-22-1</strain>
    </source>
</reference>
<evidence type="ECO:0000313" key="2">
    <source>
        <dbReference type="Proteomes" id="UP000462931"/>
    </source>
</evidence>